<dbReference type="EMBL" id="FNEN01000020">
    <property type="protein sequence ID" value="SDJ19666.1"/>
    <property type="molecule type" value="Genomic_DNA"/>
</dbReference>
<evidence type="ECO:0000256" key="2">
    <source>
        <dbReference type="SAM" id="Phobius"/>
    </source>
</evidence>
<feature type="region of interest" description="Disordered" evidence="1">
    <location>
        <begin position="41"/>
        <end position="76"/>
    </location>
</feature>
<evidence type="ECO:0000256" key="1">
    <source>
        <dbReference type="SAM" id="MobiDB-lite"/>
    </source>
</evidence>
<keyword evidence="4" id="KW-1185">Reference proteome</keyword>
<keyword evidence="2" id="KW-0472">Membrane</keyword>
<evidence type="ECO:0000313" key="3">
    <source>
        <dbReference type="EMBL" id="SDJ19666.1"/>
    </source>
</evidence>
<gene>
    <name evidence="3" type="ORF">SAMN04488123_12010</name>
</gene>
<dbReference type="RefSeq" id="WP_090399637.1">
    <property type="nucleotide sequence ID" value="NZ_FNEN01000020.1"/>
</dbReference>
<keyword evidence="2" id="KW-1133">Transmembrane helix</keyword>
<reference evidence="3 4" key="1">
    <citation type="submission" date="2016-10" db="EMBL/GenBank/DDBJ databases">
        <authorList>
            <person name="de Groot N.N."/>
        </authorList>
    </citation>
    <scope>NUCLEOTIDE SEQUENCE [LARGE SCALE GENOMIC DNA]</scope>
    <source>
        <strain evidence="3 4">DSM 21771</strain>
    </source>
</reference>
<organism evidence="3 4">
    <name type="scientific">Natribacillus halophilus</name>
    <dbReference type="NCBI Taxonomy" id="549003"/>
    <lineage>
        <taxon>Bacteria</taxon>
        <taxon>Bacillati</taxon>
        <taxon>Bacillota</taxon>
        <taxon>Bacilli</taxon>
        <taxon>Bacillales</taxon>
        <taxon>Bacillaceae</taxon>
        <taxon>Natribacillus</taxon>
    </lineage>
</organism>
<feature type="transmembrane region" description="Helical" evidence="2">
    <location>
        <begin position="79"/>
        <end position="106"/>
    </location>
</feature>
<protein>
    <submittedName>
        <fullName evidence="3">Uncharacterized protein</fullName>
    </submittedName>
</protein>
<dbReference type="Proteomes" id="UP000198853">
    <property type="component" value="Unassembled WGS sequence"/>
</dbReference>
<name>A0A1G8RRS5_9BACI</name>
<proteinExistence type="predicted"/>
<dbReference type="AlphaFoldDB" id="A0A1G8RRS5"/>
<accession>A0A1G8RRS5</accession>
<keyword evidence="2" id="KW-0812">Transmembrane</keyword>
<sequence>MNEKEHQEAISDIRQTLVRLDTKQEHIIQLLEDSRARADEAYRKANNAENTSKEALRISTEVQSRQENQQERENENRKFYVRTGVAVVGVVVTIVIFLTPIIVSYYTP</sequence>
<evidence type="ECO:0000313" key="4">
    <source>
        <dbReference type="Proteomes" id="UP000198853"/>
    </source>
</evidence>